<feature type="transmembrane region" description="Helical" evidence="1">
    <location>
        <begin position="7"/>
        <end position="26"/>
    </location>
</feature>
<protein>
    <submittedName>
        <fullName evidence="2">Uncharacterized protein</fullName>
    </submittedName>
</protein>
<dbReference type="Proteomes" id="UP000621898">
    <property type="component" value="Unassembled WGS sequence"/>
</dbReference>
<keyword evidence="3" id="KW-1185">Reference proteome</keyword>
<gene>
    <name evidence="2" type="ORF">GCM10008098_23740</name>
</gene>
<keyword evidence="1" id="KW-0812">Transmembrane</keyword>
<keyword evidence="1" id="KW-1133">Transmembrane helix</keyword>
<evidence type="ECO:0000313" key="2">
    <source>
        <dbReference type="EMBL" id="GGY29611.1"/>
    </source>
</evidence>
<sequence>MISQRFLVVYSGVLTAVFAFTVLAGFTKNPVTKLDEIDVQRINVREPDGTLRLVISSSARLPGVIVKGKEQPKVDRPQAGMIFFNDEGSENGGLIFGGKRDAHGDVVDSGGSLSFDRYNANQVVQLLGVDDKDNSMAGLAVSDSRENLGGHRRAWVGRTADGSATLALMDALGNKRILLKVPANGEAEMDFLDKDGKVVKVFRGEDGGHSKN</sequence>
<accession>A0ABQ2ZYL8</accession>
<keyword evidence="1" id="KW-0472">Membrane</keyword>
<reference evidence="3" key="1">
    <citation type="journal article" date="2019" name="Int. J. Syst. Evol. Microbiol.">
        <title>The Global Catalogue of Microorganisms (GCM) 10K type strain sequencing project: providing services to taxonomists for standard genome sequencing and annotation.</title>
        <authorList>
            <consortium name="The Broad Institute Genomics Platform"/>
            <consortium name="The Broad Institute Genome Sequencing Center for Infectious Disease"/>
            <person name="Wu L."/>
            <person name="Ma J."/>
        </authorList>
    </citation>
    <scope>NUCLEOTIDE SEQUENCE [LARGE SCALE GENOMIC DNA]</scope>
    <source>
        <strain evidence="3">KCTC 22232</strain>
    </source>
</reference>
<evidence type="ECO:0000313" key="3">
    <source>
        <dbReference type="Proteomes" id="UP000621898"/>
    </source>
</evidence>
<organism evidence="2 3">
    <name type="scientific">Rhodanobacter panaciterrae</name>
    <dbReference type="NCBI Taxonomy" id="490572"/>
    <lineage>
        <taxon>Bacteria</taxon>
        <taxon>Pseudomonadati</taxon>
        <taxon>Pseudomonadota</taxon>
        <taxon>Gammaproteobacteria</taxon>
        <taxon>Lysobacterales</taxon>
        <taxon>Rhodanobacteraceae</taxon>
        <taxon>Rhodanobacter</taxon>
    </lineage>
</organism>
<evidence type="ECO:0000256" key="1">
    <source>
        <dbReference type="SAM" id="Phobius"/>
    </source>
</evidence>
<proteinExistence type="predicted"/>
<name>A0ABQ2ZYL8_9GAMM</name>
<dbReference type="EMBL" id="BMXT01000002">
    <property type="protein sequence ID" value="GGY29611.1"/>
    <property type="molecule type" value="Genomic_DNA"/>
</dbReference>
<comment type="caution">
    <text evidence="2">The sequence shown here is derived from an EMBL/GenBank/DDBJ whole genome shotgun (WGS) entry which is preliminary data.</text>
</comment>
<dbReference type="RefSeq" id="WP_189441429.1">
    <property type="nucleotide sequence ID" value="NZ_BMXT01000002.1"/>
</dbReference>